<protein>
    <submittedName>
        <fullName evidence="2">Uncharacterized protein</fullName>
    </submittedName>
</protein>
<name>A0A0N0NK82_9EURO</name>
<dbReference type="RefSeq" id="XP_017997701.1">
    <property type="nucleotide sequence ID" value="XM_018142054.1"/>
</dbReference>
<keyword evidence="1" id="KW-0812">Transmembrane</keyword>
<feature type="transmembrane region" description="Helical" evidence="1">
    <location>
        <begin position="256"/>
        <end position="277"/>
    </location>
</feature>
<sequence>MANLDLAGVIGTWVAAGLAVIALVGIVGPLLVYRASRKERHRAITEVGRNNNSYISPGIPLWPGVRFWQQVRVPRLDKPKAFEDEEWKLFDPSRAHLSNPGPAPSWVQLGASLQAYGVKYTADGNLFVNGGRAYLPVHQFYLHLLCIVGRFSRTKAPRAARVPGMDEVPIILSQQFHTGKNRRIVTADGSLLTSDEAFYRGITAREAKLYGHCGTLQVRPDSLTSTAEGSPYQDARLLSFSTTTLWPEKGQHKDRLSLVTLALLSCGFLPCVGDTYICLIDQPDDDSDVDDESSHPSDRARITYNYEPGLLRRGRRSRRKREAQWRAMELREGRLDIGSLHHLLKDEQLESLAFRTVPSSRSLVAEIEKFAGATFVPPLENWIRARGIDRGEVYVRRSDAQKLARALLMLDWHPQGYVLAGARDDQQMATALLTMAAPSAPPFMLRVREAAADFGWAASERSGFVKAIGEVLKRPESSKALFELDNLLLRLQHENTLVNQMVGVLTITNQEFHSLLYRSTHHLAMSLQSQTEIDTTSGRLKIKGAFNVLQTFEVDMDIFPTSPATMGSQVLNVRHATILVAALIACLRSVMLQTCIEPDAIRELFHEEDEVFLVQ</sequence>
<organism evidence="2 3">
    <name type="scientific">Cyphellophora attinorum</name>
    <dbReference type="NCBI Taxonomy" id="1664694"/>
    <lineage>
        <taxon>Eukaryota</taxon>
        <taxon>Fungi</taxon>
        <taxon>Dikarya</taxon>
        <taxon>Ascomycota</taxon>
        <taxon>Pezizomycotina</taxon>
        <taxon>Eurotiomycetes</taxon>
        <taxon>Chaetothyriomycetidae</taxon>
        <taxon>Chaetothyriales</taxon>
        <taxon>Cyphellophoraceae</taxon>
        <taxon>Cyphellophora</taxon>
    </lineage>
</organism>
<evidence type="ECO:0000313" key="2">
    <source>
        <dbReference type="EMBL" id="KPI37738.1"/>
    </source>
</evidence>
<keyword evidence="1" id="KW-1133">Transmembrane helix</keyword>
<accession>A0A0N0NK82</accession>
<keyword evidence="3" id="KW-1185">Reference proteome</keyword>
<evidence type="ECO:0000256" key="1">
    <source>
        <dbReference type="SAM" id="Phobius"/>
    </source>
</evidence>
<reference evidence="2 3" key="1">
    <citation type="submission" date="2015-06" db="EMBL/GenBank/DDBJ databases">
        <title>Draft genome of the ant-associated black yeast Phialophora attae CBS 131958.</title>
        <authorList>
            <person name="Moreno L.F."/>
            <person name="Stielow B.J."/>
            <person name="de Hoog S."/>
            <person name="Vicente V.A."/>
            <person name="Weiss V.A."/>
            <person name="de Vries M."/>
            <person name="Cruz L.M."/>
            <person name="Souza E.M."/>
        </authorList>
    </citation>
    <scope>NUCLEOTIDE SEQUENCE [LARGE SCALE GENOMIC DNA]</scope>
    <source>
        <strain evidence="2 3">CBS 131958</strain>
    </source>
</reference>
<dbReference type="GeneID" id="28733924"/>
<gene>
    <name evidence="2" type="ORF">AB675_210</name>
</gene>
<keyword evidence="1" id="KW-0472">Membrane</keyword>
<dbReference type="AlphaFoldDB" id="A0A0N0NK82"/>
<dbReference type="OrthoDB" id="2963168at2759"/>
<dbReference type="Proteomes" id="UP000038010">
    <property type="component" value="Unassembled WGS sequence"/>
</dbReference>
<dbReference type="EMBL" id="LFJN01000022">
    <property type="protein sequence ID" value="KPI37738.1"/>
    <property type="molecule type" value="Genomic_DNA"/>
</dbReference>
<proteinExistence type="predicted"/>
<comment type="caution">
    <text evidence="2">The sequence shown here is derived from an EMBL/GenBank/DDBJ whole genome shotgun (WGS) entry which is preliminary data.</text>
</comment>
<evidence type="ECO:0000313" key="3">
    <source>
        <dbReference type="Proteomes" id="UP000038010"/>
    </source>
</evidence>
<dbReference type="VEuPathDB" id="FungiDB:AB675_210"/>
<feature type="transmembrane region" description="Helical" evidence="1">
    <location>
        <begin position="6"/>
        <end position="32"/>
    </location>
</feature>